<protein>
    <submittedName>
        <fullName evidence="1">Uncharacterized protein</fullName>
    </submittedName>
</protein>
<dbReference type="EMBL" id="JAHRIN010054609">
    <property type="protein sequence ID" value="MEQ2210803.1"/>
    <property type="molecule type" value="Genomic_DNA"/>
</dbReference>
<sequence>MKYFLFELSLHSTDSFYTPGGYKLFKSIKLKSRESWSVDVCLLYLALKTVLISTVFDPESRDGDALFIHKIDNKAESLFVLFCAALSERWWMRNQWKQAFLPNAPSTDEGCLKKASKCSSS</sequence>
<keyword evidence="2" id="KW-1185">Reference proteome</keyword>
<proteinExistence type="predicted"/>
<gene>
    <name evidence="1" type="ORF">XENOCAPTIV_019718</name>
</gene>
<dbReference type="Proteomes" id="UP001434883">
    <property type="component" value="Unassembled WGS sequence"/>
</dbReference>
<organism evidence="1 2">
    <name type="scientific">Xenoophorus captivus</name>
    <dbReference type="NCBI Taxonomy" id="1517983"/>
    <lineage>
        <taxon>Eukaryota</taxon>
        <taxon>Metazoa</taxon>
        <taxon>Chordata</taxon>
        <taxon>Craniata</taxon>
        <taxon>Vertebrata</taxon>
        <taxon>Euteleostomi</taxon>
        <taxon>Actinopterygii</taxon>
        <taxon>Neopterygii</taxon>
        <taxon>Teleostei</taxon>
        <taxon>Neoteleostei</taxon>
        <taxon>Acanthomorphata</taxon>
        <taxon>Ovalentaria</taxon>
        <taxon>Atherinomorphae</taxon>
        <taxon>Cyprinodontiformes</taxon>
        <taxon>Goodeidae</taxon>
        <taxon>Xenoophorus</taxon>
    </lineage>
</organism>
<evidence type="ECO:0000313" key="1">
    <source>
        <dbReference type="EMBL" id="MEQ2210803.1"/>
    </source>
</evidence>
<reference evidence="1 2" key="1">
    <citation type="submission" date="2021-06" db="EMBL/GenBank/DDBJ databases">
        <authorList>
            <person name="Palmer J.M."/>
        </authorList>
    </citation>
    <scope>NUCLEOTIDE SEQUENCE [LARGE SCALE GENOMIC DNA]</scope>
    <source>
        <strain evidence="1 2">XC_2019</strain>
        <tissue evidence="1">Muscle</tissue>
    </source>
</reference>
<name>A0ABV0RTG7_9TELE</name>
<evidence type="ECO:0000313" key="2">
    <source>
        <dbReference type="Proteomes" id="UP001434883"/>
    </source>
</evidence>
<accession>A0ABV0RTG7</accession>
<comment type="caution">
    <text evidence="1">The sequence shown here is derived from an EMBL/GenBank/DDBJ whole genome shotgun (WGS) entry which is preliminary data.</text>
</comment>